<dbReference type="RefSeq" id="WP_198617202.1">
    <property type="nucleotide sequence ID" value="NZ_JABANU010000004.1"/>
</dbReference>
<dbReference type="Gene3D" id="2.40.33.20">
    <property type="entry name" value="PK beta-barrel domain-like"/>
    <property type="match status" value="1"/>
</dbReference>
<gene>
    <name evidence="2" type="ORF">HHH54_02195</name>
</gene>
<protein>
    <submittedName>
        <fullName evidence="2">MOSC domain-containing protein</fullName>
    </submittedName>
</protein>
<dbReference type="InterPro" id="IPR005163">
    <property type="entry name" value="Tri_helical_YiiM-like"/>
</dbReference>
<dbReference type="PANTHER" id="PTHR30212:SF2">
    <property type="entry name" value="PROTEIN YIIM"/>
    <property type="match status" value="1"/>
</dbReference>
<name>A0ABS0T6P6_9STAP</name>
<dbReference type="Pfam" id="PF03473">
    <property type="entry name" value="MOSC"/>
    <property type="match status" value="1"/>
</dbReference>
<dbReference type="InterPro" id="IPR005302">
    <property type="entry name" value="MoCF_Sase_C"/>
</dbReference>
<comment type="caution">
    <text evidence="2">The sequence shown here is derived from an EMBL/GenBank/DDBJ whole genome shotgun (WGS) entry which is preliminary data.</text>
</comment>
<reference evidence="2 3" key="1">
    <citation type="submission" date="2020-04" db="EMBL/GenBank/DDBJ databases">
        <title>Staphylococcus species from domestic dog.</title>
        <authorList>
            <person name="Paterson G.K."/>
        </authorList>
    </citation>
    <scope>NUCLEOTIDE SEQUENCE [LARGE SCALE GENOMIC DNA]</scope>
    <source>
        <strain evidence="2 3">H16/1A</strain>
    </source>
</reference>
<dbReference type="InterPro" id="IPR011037">
    <property type="entry name" value="Pyrv_Knase-like_insert_dom_sf"/>
</dbReference>
<sequence length="232" mass="26411">MAGTIEALMVGHVKHLGRPEAKDKLEQPWTTGAFKTKTDEAVWLTYDGLEGDAVADTRFHGGREKALFAFAVSRYPILSEQFGQEIQIGSNGENVAVNGMDETTVNIGDVYQIGTARVQVSQPRRPCWKPGRRLRLIEFGAHLQNTGYTGWYFRVLKEGMIQKGDTLQLLERPYPEWSIQRINQCLYHQTTMKDLELLYQAPFLPENWRLVIENKIKGIPSDDSQRLYGPNL</sequence>
<proteinExistence type="predicted"/>
<accession>A0ABS0T6P6</accession>
<keyword evidence="3" id="KW-1185">Reference proteome</keyword>
<dbReference type="SUPFAM" id="SSF50800">
    <property type="entry name" value="PK beta-barrel domain-like"/>
    <property type="match status" value="1"/>
</dbReference>
<dbReference type="EMBL" id="JABANU010000004">
    <property type="protein sequence ID" value="MBI5974408.1"/>
    <property type="molecule type" value="Genomic_DNA"/>
</dbReference>
<dbReference type="InterPro" id="IPR052353">
    <property type="entry name" value="Benzoxazolinone_Detox_Enz"/>
</dbReference>
<organism evidence="2 3">
    <name type="scientific">Staphylococcus canis</name>
    <dbReference type="NCBI Taxonomy" id="2724942"/>
    <lineage>
        <taxon>Bacteria</taxon>
        <taxon>Bacillati</taxon>
        <taxon>Bacillota</taxon>
        <taxon>Bacilli</taxon>
        <taxon>Bacillales</taxon>
        <taxon>Staphylococcaceae</taxon>
        <taxon>Staphylococcus</taxon>
    </lineage>
</organism>
<feature type="domain" description="MOSC" evidence="1">
    <location>
        <begin position="36"/>
        <end position="170"/>
    </location>
</feature>
<dbReference type="PANTHER" id="PTHR30212">
    <property type="entry name" value="PROTEIN YIIM"/>
    <property type="match status" value="1"/>
</dbReference>
<dbReference type="Pfam" id="PF03475">
    <property type="entry name" value="YiiM_3-alpha"/>
    <property type="match status" value="1"/>
</dbReference>
<dbReference type="PROSITE" id="PS51340">
    <property type="entry name" value="MOSC"/>
    <property type="match status" value="1"/>
</dbReference>
<evidence type="ECO:0000313" key="2">
    <source>
        <dbReference type="EMBL" id="MBI5974408.1"/>
    </source>
</evidence>
<dbReference type="Proteomes" id="UP000751852">
    <property type="component" value="Unassembled WGS sequence"/>
</dbReference>
<evidence type="ECO:0000259" key="1">
    <source>
        <dbReference type="PROSITE" id="PS51340"/>
    </source>
</evidence>
<evidence type="ECO:0000313" key="3">
    <source>
        <dbReference type="Proteomes" id="UP000751852"/>
    </source>
</evidence>